<protein>
    <recommendedName>
        <fullName evidence="6">GH26 domain-containing protein</fullName>
    </recommendedName>
</protein>
<feature type="domain" description="GH26" evidence="6">
    <location>
        <begin position="29"/>
        <end position="314"/>
    </location>
</feature>
<dbReference type="EMBL" id="CP001819">
    <property type="protein sequence ID" value="ACZ20565.1"/>
    <property type="molecule type" value="Genomic_DNA"/>
</dbReference>
<evidence type="ECO:0000256" key="5">
    <source>
        <dbReference type="SAM" id="MobiDB-lite"/>
    </source>
</evidence>
<keyword evidence="3 4" id="KW-0326">Glycosidase</keyword>
<dbReference type="Gene3D" id="3.20.20.80">
    <property type="entry name" value="Glycosidases"/>
    <property type="match status" value="1"/>
</dbReference>
<evidence type="ECO:0000256" key="2">
    <source>
        <dbReference type="ARBA" id="ARBA00022801"/>
    </source>
</evidence>
<sequence length="314" mass="34207">MLTVLLVAGCASPVAGGPDASRTSVPPGAAAHGAPTSFDAPLVPETGVYLGMYYGDGTQDETDDAVGRVPQLHLTYVGWEDPWTTDAVLAEDVERGQLSLVNWEPFGVDLQDVVDGRYDDLLARRADEAAGLTQPAFLDLAAEMNEEEGWGGHDPGLYVAAYRHVHDAFDGKDGGNVVWVWAPNNVDSAGAPPALDYYPGDDYVDWTGIDGYNWGTSDPDFEWQGFEEVFRDMYDDLRTLGKPIIVGETASAEEGGSKAAWVEGIVPTLRDEFPDIRALVWFDVDKERDWRVRSSEDSLAAVRELAADELFQTS</sequence>
<evidence type="ECO:0000256" key="4">
    <source>
        <dbReference type="PROSITE-ProRule" id="PRU01100"/>
    </source>
</evidence>
<proteinExistence type="inferred from homology"/>
<dbReference type="InterPro" id="IPR022790">
    <property type="entry name" value="GH26_dom"/>
</dbReference>
<dbReference type="eggNOG" id="COG4124">
    <property type="taxonomic scope" value="Bacteria"/>
</dbReference>
<dbReference type="Pfam" id="PF02156">
    <property type="entry name" value="Glyco_hydro_26"/>
    <property type="match status" value="1"/>
</dbReference>
<evidence type="ECO:0000256" key="1">
    <source>
        <dbReference type="ARBA" id="ARBA00007754"/>
    </source>
</evidence>
<gene>
    <name evidence="7" type="ordered locus">Sked_06050</name>
</gene>
<organism evidence="7 8">
    <name type="scientific">Sanguibacter keddieii (strain ATCC 51767 / DSM 10542 / NCFB 3025 / ST-74)</name>
    <dbReference type="NCBI Taxonomy" id="446469"/>
    <lineage>
        <taxon>Bacteria</taxon>
        <taxon>Bacillati</taxon>
        <taxon>Actinomycetota</taxon>
        <taxon>Actinomycetes</taxon>
        <taxon>Micrococcales</taxon>
        <taxon>Sanguibacteraceae</taxon>
        <taxon>Sanguibacter</taxon>
    </lineage>
</organism>
<evidence type="ECO:0000313" key="7">
    <source>
        <dbReference type="EMBL" id="ACZ20565.1"/>
    </source>
</evidence>
<dbReference type="PANTHER" id="PTHR40079:SF4">
    <property type="entry name" value="GH26 DOMAIN-CONTAINING PROTEIN-RELATED"/>
    <property type="match status" value="1"/>
</dbReference>
<feature type="region of interest" description="Disordered" evidence="5">
    <location>
        <begin position="16"/>
        <end position="37"/>
    </location>
</feature>
<dbReference type="AlphaFoldDB" id="D1BAL4"/>
<dbReference type="InterPro" id="IPR000805">
    <property type="entry name" value="Glyco_hydro_26"/>
</dbReference>
<dbReference type="GO" id="GO:0006080">
    <property type="term" value="P:substituted mannan metabolic process"/>
    <property type="evidence" value="ECO:0007669"/>
    <property type="project" value="InterPro"/>
</dbReference>
<dbReference type="KEGG" id="ske:Sked_06050"/>
<evidence type="ECO:0000313" key="8">
    <source>
        <dbReference type="Proteomes" id="UP000000322"/>
    </source>
</evidence>
<dbReference type="SUPFAM" id="SSF51445">
    <property type="entry name" value="(Trans)glycosidases"/>
    <property type="match status" value="1"/>
</dbReference>
<dbReference type="GO" id="GO:0016985">
    <property type="term" value="F:mannan endo-1,4-beta-mannosidase activity"/>
    <property type="evidence" value="ECO:0007669"/>
    <property type="project" value="InterPro"/>
</dbReference>
<dbReference type="RefSeq" id="WP_012865634.1">
    <property type="nucleotide sequence ID" value="NC_013521.1"/>
</dbReference>
<feature type="active site" description="Nucleophile" evidence="4">
    <location>
        <position position="248"/>
    </location>
</feature>
<reference evidence="7 8" key="1">
    <citation type="journal article" date="2009" name="Stand. Genomic Sci.">
        <title>Complete genome sequence of Sanguibacter keddieii type strain (ST-74).</title>
        <authorList>
            <person name="Ivanova N."/>
            <person name="Sikorski J."/>
            <person name="Sims D."/>
            <person name="Brettin T."/>
            <person name="Detter J.C."/>
            <person name="Han C."/>
            <person name="Lapidus A."/>
            <person name="Copeland A."/>
            <person name="Glavina Del Rio T."/>
            <person name="Nolan M."/>
            <person name="Chen F."/>
            <person name="Lucas S."/>
            <person name="Tice H."/>
            <person name="Cheng J.F."/>
            <person name="Bruce D."/>
            <person name="Goodwin L."/>
            <person name="Pitluck S."/>
            <person name="Pati A."/>
            <person name="Mavromatis K."/>
            <person name="Chen A."/>
            <person name="Palaniappan K."/>
            <person name="D'haeseleer P."/>
            <person name="Chain P."/>
            <person name="Bristow J."/>
            <person name="Eisen J.A."/>
            <person name="Markowitz V."/>
            <person name="Hugenholtz P."/>
            <person name="Goker M."/>
            <person name="Pukall R."/>
            <person name="Klenk H.P."/>
            <person name="Kyrpides N.C."/>
        </authorList>
    </citation>
    <scope>NUCLEOTIDE SEQUENCE [LARGE SCALE GENOMIC DNA]</scope>
    <source>
        <strain evidence="8">ATCC 51767 / DSM 10542 / NCFB 3025 / ST-74</strain>
    </source>
</reference>
<dbReference type="HOGENOM" id="CLU_038234_1_0_11"/>
<feature type="active site" description="Proton donor" evidence="4">
    <location>
        <position position="143"/>
    </location>
</feature>
<keyword evidence="2 4" id="KW-0378">Hydrolase</keyword>
<dbReference type="PROSITE" id="PS51764">
    <property type="entry name" value="GH26"/>
    <property type="match status" value="1"/>
</dbReference>
<dbReference type="CAZy" id="GH26">
    <property type="family name" value="Glycoside Hydrolase Family 26"/>
</dbReference>
<evidence type="ECO:0000256" key="3">
    <source>
        <dbReference type="ARBA" id="ARBA00023295"/>
    </source>
</evidence>
<comment type="similarity">
    <text evidence="1 4">Belongs to the glycosyl hydrolase 26 family.</text>
</comment>
<name>D1BAL4_SANKS</name>
<dbReference type="InterPro" id="IPR017853">
    <property type="entry name" value="GH"/>
</dbReference>
<dbReference type="PANTHER" id="PTHR40079">
    <property type="entry name" value="MANNAN ENDO-1,4-BETA-MANNOSIDASE E-RELATED"/>
    <property type="match status" value="1"/>
</dbReference>
<evidence type="ECO:0000259" key="6">
    <source>
        <dbReference type="PROSITE" id="PS51764"/>
    </source>
</evidence>
<keyword evidence="8" id="KW-1185">Reference proteome</keyword>
<dbReference type="Proteomes" id="UP000000322">
    <property type="component" value="Chromosome"/>
</dbReference>
<accession>D1BAL4</accession>